<dbReference type="NCBIfam" id="NF008730">
    <property type="entry name" value="PRK11750.1"/>
    <property type="match status" value="1"/>
</dbReference>
<evidence type="ECO:0000256" key="5">
    <source>
        <dbReference type="ARBA" id="ARBA00022605"/>
    </source>
</evidence>
<keyword evidence="13" id="KW-0411">Iron-sulfur</keyword>
<keyword evidence="20" id="KW-1185">Reference proteome</keyword>
<dbReference type="OrthoDB" id="9758182at2"/>
<keyword evidence="6" id="KW-0285">Flavoprotein</keyword>
<dbReference type="GO" id="GO:0015930">
    <property type="term" value="F:glutamate synthase activity"/>
    <property type="evidence" value="ECO:0007669"/>
    <property type="project" value="InterPro"/>
</dbReference>
<comment type="pathway">
    <text evidence="16">Amino-acid biosynthesis.</text>
</comment>
<keyword evidence="5" id="KW-0028">Amino-acid biosynthesis</keyword>
<evidence type="ECO:0000256" key="15">
    <source>
        <dbReference type="ARBA" id="ARBA00023291"/>
    </source>
</evidence>
<dbReference type="EMBL" id="NGJZ01000001">
    <property type="protein sequence ID" value="RSU07843.1"/>
    <property type="molecule type" value="Genomic_DNA"/>
</dbReference>
<dbReference type="GO" id="GO:0019676">
    <property type="term" value="P:ammonia assimilation cycle"/>
    <property type="evidence" value="ECO:0007669"/>
    <property type="project" value="TreeGrafter"/>
</dbReference>
<evidence type="ECO:0000256" key="13">
    <source>
        <dbReference type="ARBA" id="ARBA00023014"/>
    </source>
</evidence>
<dbReference type="FunFam" id="2.160.20.60:FF:000001">
    <property type="entry name" value="Glutamate synthase, large subunit"/>
    <property type="match status" value="1"/>
</dbReference>
<dbReference type="PANTHER" id="PTHR11938:SF133">
    <property type="entry name" value="GLUTAMATE SYNTHASE (NADH)"/>
    <property type="match status" value="1"/>
</dbReference>
<evidence type="ECO:0000259" key="18">
    <source>
        <dbReference type="PROSITE" id="PS51278"/>
    </source>
</evidence>
<dbReference type="CDD" id="cd00713">
    <property type="entry name" value="GltS"/>
    <property type="match status" value="1"/>
</dbReference>
<evidence type="ECO:0000256" key="10">
    <source>
        <dbReference type="ARBA" id="ARBA00022962"/>
    </source>
</evidence>
<evidence type="ECO:0000313" key="20">
    <source>
        <dbReference type="Proteomes" id="UP000288669"/>
    </source>
</evidence>
<dbReference type="InterPro" id="IPR017932">
    <property type="entry name" value="GATase_2_dom"/>
</dbReference>
<keyword evidence="15" id="KW-0003">3Fe-4S</keyword>
<keyword evidence="9" id="KW-0274">FAD</keyword>
<keyword evidence="7" id="KW-0288">FMN</keyword>
<evidence type="ECO:0000256" key="4">
    <source>
        <dbReference type="ARBA" id="ARBA00009716"/>
    </source>
</evidence>
<comment type="cofactor">
    <cofactor evidence="1">
        <name>FMN</name>
        <dbReference type="ChEBI" id="CHEBI:58210"/>
    </cofactor>
</comment>
<feature type="region of interest" description="Disordered" evidence="17">
    <location>
        <begin position="1486"/>
        <end position="1505"/>
    </location>
</feature>
<evidence type="ECO:0000256" key="8">
    <source>
        <dbReference type="ARBA" id="ARBA00022723"/>
    </source>
</evidence>
<dbReference type="SUPFAM" id="SSF56235">
    <property type="entry name" value="N-terminal nucleophile aminohydrolases (Ntn hydrolases)"/>
    <property type="match status" value="1"/>
</dbReference>
<dbReference type="Proteomes" id="UP000288669">
    <property type="component" value="Unassembled WGS sequence"/>
</dbReference>
<dbReference type="Gene3D" id="3.60.20.10">
    <property type="entry name" value="Glutamine Phosphoribosylpyrophosphate, subunit 1, domain 1"/>
    <property type="match status" value="1"/>
</dbReference>
<dbReference type="InterPro" id="IPR029055">
    <property type="entry name" value="Ntn_hydrolases_N"/>
</dbReference>
<keyword evidence="8" id="KW-0479">Metal-binding</keyword>
<dbReference type="GO" id="GO:0046872">
    <property type="term" value="F:metal ion binding"/>
    <property type="evidence" value="ECO:0007669"/>
    <property type="project" value="UniProtKB-KW"/>
</dbReference>
<dbReference type="PANTHER" id="PTHR11938">
    <property type="entry name" value="FAD NADPH DEHYDROGENASE/OXIDOREDUCTASE"/>
    <property type="match status" value="1"/>
</dbReference>
<dbReference type="InterPro" id="IPR006982">
    <property type="entry name" value="Glu_synth_centr_N"/>
</dbReference>
<keyword evidence="12" id="KW-0408">Iron</keyword>
<evidence type="ECO:0000256" key="17">
    <source>
        <dbReference type="SAM" id="MobiDB-lite"/>
    </source>
</evidence>
<evidence type="ECO:0000256" key="6">
    <source>
        <dbReference type="ARBA" id="ARBA00022630"/>
    </source>
</evidence>
<dbReference type="Pfam" id="PF01645">
    <property type="entry name" value="Glu_synthase"/>
    <property type="match status" value="1"/>
</dbReference>
<comment type="similarity">
    <text evidence="4">Belongs to the glutamate synthase family.</text>
</comment>
<dbReference type="GO" id="GO:0051538">
    <property type="term" value="F:3 iron, 4 sulfur cluster binding"/>
    <property type="evidence" value="ECO:0007669"/>
    <property type="project" value="UniProtKB-KW"/>
</dbReference>
<dbReference type="SUPFAM" id="SSF51395">
    <property type="entry name" value="FMN-linked oxidoreductases"/>
    <property type="match status" value="1"/>
</dbReference>
<dbReference type="SUPFAM" id="SSF69336">
    <property type="entry name" value="Alpha subunit of glutamate synthase, C-terminal domain"/>
    <property type="match status" value="1"/>
</dbReference>
<dbReference type="Pfam" id="PF00310">
    <property type="entry name" value="GATase_2"/>
    <property type="match status" value="1"/>
</dbReference>
<evidence type="ECO:0000256" key="12">
    <source>
        <dbReference type="ARBA" id="ARBA00023004"/>
    </source>
</evidence>
<organism evidence="19 20">
    <name type="scientific">Vagococcus entomophilus</name>
    <dbReference type="NCBI Taxonomy" id="1160095"/>
    <lineage>
        <taxon>Bacteria</taxon>
        <taxon>Bacillati</taxon>
        <taxon>Bacillota</taxon>
        <taxon>Bacilli</taxon>
        <taxon>Lactobacillales</taxon>
        <taxon>Enterococcaceae</taxon>
        <taxon>Vagococcus</taxon>
    </lineage>
</organism>
<dbReference type="Gene3D" id="3.20.20.70">
    <property type="entry name" value="Aldolase class I"/>
    <property type="match status" value="2"/>
</dbReference>
<evidence type="ECO:0000256" key="16">
    <source>
        <dbReference type="ARBA" id="ARBA00029440"/>
    </source>
</evidence>
<dbReference type="InterPro" id="IPR050711">
    <property type="entry name" value="ET-N_metabolism_enzyme"/>
</dbReference>
<evidence type="ECO:0000256" key="9">
    <source>
        <dbReference type="ARBA" id="ARBA00022827"/>
    </source>
</evidence>
<dbReference type="GO" id="GO:0006537">
    <property type="term" value="P:glutamate biosynthetic process"/>
    <property type="evidence" value="ECO:0007669"/>
    <property type="project" value="UniProtKB-KW"/>
</dbReference>
<comment type="caution">
    <text evidence="19">The sequence shown here is derived from an EMBL/GenBank/DDBJ whole genome shotgun (WGS) entry which is preliminary data.</text>
</comment>
<gene>
    <name evidence="19" type="ORF">CBF30_00970</name>
</gene>
<evidence type="ECO:0000313" key="19">
    <source>
        <dbReference type="EMBL" id="RSU07843.1"/>
    </source>
</evidence>
<keyword evidence="11" id="KW-0560">Oxidoreductase</keyword>
<dbReference type="RefSeq" id="WP_126821855.1">
    <property type="nucleotide sequence ID" value="NZ_JBHLWU010000001.1"/>
</dbReference>
<evidence type="ECO:0000256" key="7">
    <source>
        <dbReference type="ARBA" id="ARBA00022643"/>
    </source>
</evidence>
<dbReference type="PROSITE" id="PS51278">
    <property type="entry name" value="GATASE_TYPE_2"/>
    <property type="match status" value="1"/>
</dbReference>
<comment type="cofactor">
    <cofactor evidence="3">
        <name>FAD</name>
        <dbReference type="ChEBI" id="CHEBI:57692"/>
    </cofactor>
</comment>
<evidence type="ECO:0000256" key="11">
    <source>
        <dbReference type="ARBA" id="ARBA00023002"/>
    </source>
</evidence>
<dbReference type="Gene3D" id="2.160.20.60">
    <property type="entry name" value="Glutamate synthase, alpha subunit, C-terminal domain"/>
    <property type="match status" value="1"/>
</dbReference>
<dbReference type="InterPro" id="IPR002489">
    <property type="entry name" value="Glu_synth_asu_C"/>
</dbReference>
<dbReference type="CDD" id="cd02808">
    <property type="entry name" value="GltS_FMN"/>
    <property type="match status" value="1"/>
</dbReference>
<dbReference type="InterPro" id="IPR036485">
    <property type="entry name" value="Glu_synth_asu_C_sf"/>
</dbReference>
<proteinExistence type="inferred from homology"/>
<dbReference type="Pfam" id="PF01493">
    <property type="entry name" value="GXGXG"/>
    <property type="match status" value="1"/>
</dbReference>
<dbReference type="InterPro" id="IPR002932">
    <property type="entry name" value="Glu_synthdom"/>
</dbReference>
<comment type="cofactor">
    <cofactor evidence="2">
        <name>[3Fe-4S] cluster</name>
        <dbReference type="ChEBI" id="CHEBI:21137"/>
    </cofactor>
</comment>
<protein>
    <submittedName>
        <fullName evidence="19">Glutamate synthase large subunit</fullName>
    </submittedName>
</protein>
<keyword evidence="10" id="KW-0315">Glutamine amidotransferase</keyword>
<evidence type="ECO:0000256" key="3">
    <source>
        <dbReference type="ARBA" id="ARBA00001974"/>
    </source>
</evidence>
<accession>A0A430AIL1</accession>
<reference evidence="19 20" key="1">
    <citation type="submission" date="2017-05" db="EMBL/GenBank/DDBJ databases">
        <title>Vagococcus spp. assemblies.</title>
        <authorList>
            <person name="Gulvik C.A."/>
        </authorList>
    </citation>
    <scope>NUCLEOTIDE SEQUENCE [LARGE SCALE GENOMIC DNA]</scope>
    <source>
        <strain evidence="19 20">DSM 24756</strain>
    </source>
</reference>
<evidence type="ECO:0000256" key="14">
    <source>
        <dbReference type="ARBA" id="ARBA00023164"/>
    </source>
</evidence>
<keyword evidence="14" id="KW-0314">Glutamate biosynthesis</keyword>
<dbReference type="InterPro" id="IPR013785">
    <property type="entry name" value="Aldolase_TIM"/>
</dbReference>
<name>A0A430AIL1_9ENTE</name>
<evidence type="ECO:0000256" key="2">
    <source>
        <dbReference type="ARBA" id="ARBA00001927"/>
    </source>
</evidence>
<dbReference type="CDD" id="cd00982">
    <property type="entry name" value="gltB_C"/>
    <property type="match status" value="1"/>
</dbReference>
<sequence length="1505" mass="167618">MSKKQILEAKKMYSPAFEKDACGMGFVTQIDGVASHRLVDQALTVLERMNHRGGTGAEPDTGDGAGILMALPDTFFQKKANQQKHSLPEKGNYAVGMFFLPYEPSRKKRMIKELKTEIKMQGYRVLWIREVPFAAEHCGPSAQKKMPSFVQFFIEKPVDIDCGRMFENVLFHLRRHIEKTFSPKELTVVSLSSQTVIYKGMLHAYQVRLFFPDLQDKTMETSIALVHSRFSTNTFPSWDRAQPFRFLAHNGEINTLRGAENWMRSHHVEIYNEDNSDSAKLENCMEYLYLHGRDIPQALMMMIPEAWSKEAKLPDEVASFYEYTANFMTPWDGPAALCFTDGIQVGATLDRNGLRPSRYSLTKDHLLVVASEAGVIDLSPSSIIEKGVLGPGNMILVDTSKGTFLRNDEIKHYYATQHPYRNWLNQGQLTLDKLKEQNSVTPLSSKELRKTWKLYGYTDEVIRTLILPMAEKGEEPVISMGYDSPLAVLSNQPQTLFTYFKQQFAQVTNPPIDAIRERLVIGTEMFLGRDGDLKKDFAGNCRKLKIETPVLSTNDFEKICALKNSEQQTKTLSILYPYDLNDSERLQHALERLFKDAEHEIDQGASILILSDRHSTENDLSIPILLAVSGLHHYLITKGKRSLVSLVADTAEVCEVHHFALLLGYGVSAIYPYGVYETLKDYHLETKQENYRKAAEKGIVKVMSRMGISTIAGYHSAQLFEPVGLSEEVVQNYFTGTSSRIGGLTLAQIEKEYLKHHDFAYGKQQKDALPSGGSYQYKTDGEHHLYNPNTIYNFQKAVRSGDYQLYKQYVAQMNKEADEQPTTLRSLWELKSKQPAIALSEVEPAKEIVKRFKVGAMSFGSLSQEAHECLAEAMNSIGAKSNCGEGGENRLRFRLRKGGRNLNSKIKQVASARFGVNTEYLMSAEEIQIKMAQGAKPGEGGQLPGNKVFPWVASIRGATPGVRLISPPPHHDIYSIEDLAQLIYDLKMVNPYAKISVKLAASTGVGTIATGVVKAGADKVVICGYDGGTGASPKNSVRDAGLPWEMGLAEAHQTLSINNLRQRMTLETDGKLMTGRDIAIAALLGAEEYSFASLALVSIGCVMMRVCSLNTCPVGIATQNPGLRKFFAGKPEHVVNTMFFLAEDLREIMAELGYRTIDEMIGHTESLCPKFIAKGKAKSLDFSRILGTTLGIERKVENPFIKQKQWEELDAFAEQAIQSSDSLCIEQKISNVERSVGARMGGWIAERFGNDKIPSGKICYQYQGVAGQSFGAFITQGMELKLTGEANDYVGKGLSGGRLIVVPPEDAAYETESAPIVGNVVCFGASAGEGYFNGRAGERFCVRNSGARVVVEGIGDHGCEYMTGGVAVILGTTGRNFAAGMSGGVAYVYDPDQKFDEKCNKEMVDIFPINTQGDDSILKEMLENHVHFTHSKVAQQILADWEKEQEYFVKVYPTEYRQMLEVTETLSEKGFEGEELLEAAFNQVMNPQKETPNPPNKKIKVKECE</sequence>
<feature type="domain" description="Glutamine amidotransferase type-2" evidence="18">
    <location>
        <begin position="22"/>
        <end position="400"/>
    </location>
</feature>
<evidence type="ECO:0000256" key="1">
    <source>
        <dbReference type="ARBA" id="ARBA00001917"/>
    </source>
</evidence>
<dbReference type="Pfam" id="PF04898">
    <property type="entry name" value="Glu_syn_central"/>
    <property type="match status" value="1"/>
</dbReference>